<gene>
    <name evidence="2" type="ORF">I2H38_12345</name>
</gene>
<protein>
    <submittedName>
        <fullName evidence="2">Cell envelope integrity protein TolA</fullName>
    </submittedName>
</protein>
<reference evidence="2" key="1">
    <citation type="submission" date="2020-11" db="EMBL/GenBank/DDBJ databases">
        <authorList>
            <person name="Kim M.K."/>
        </authorList>
    </citation>
    <scope>NUCLEOTIDE SEQUENCE</scope>
    <source>
        <strain evidence="2">BT350</strain>
    </source>
</reference>
<proteinExistence type="predicted"/>
<keyword evidence="3" id="KW-1185">Reference proteome</keyword>
<dbReference type="SUPFAM" id="SSF74653">
    <property type="entry name" value="TolA/TonB C-terminal domain"/>
    <property type="match status" value="1"/>
</dbReference>
<comment type="caution">
    <text evidence="2">The sequence shown here is derived from an EMBL/GenBank/DDBJ whole genome shotgun (WGS) entry which is preliminary data.</text>
</comment>
<feature type="chain" id="PRO_5038102506" evidence="1">
    <location>
        <begin position="22"/>
        <end position="117"/>
    </location>
</feature>
<organism evidence="2 3">
    <name type="scientific">Microvirga alba</name>
    <dbReference type="NCBI Taxonomy" id="2791025"/>
    <lineage>
        <taxon>Bacteria</taxon>
        <taxon>Pseudomonadati</taxon>
        <taxon>Pseudomonadota</taxon>
        <taxon>Alphaproteobacteria</taxon>
        <taxon>Hyphomicrobiales</taxon>
        <taxon>Methylobacteriaceae</taxon>
        <taxon>Microvirga</taxon>
    </lineage>
</organism>
<evidence type="ECO:0000313" key="3">
    <source>
        <dbReference type="Proteomes" id="UP000599312"/>
    </source>
</evidence>
<accession>A0A931FNY6</accession>
<evidence type="ECO:0000256" key="1">
    <source>
        <dbReference type="SAM" id="SignalP"/>
    </source>
</evidence>
<feature type="signal peptide" evidence="1">
    <location>
        <begin position="1"/>
        <end position="21"/>
    </location>
</feature>
<dbReference type="RefSeq" id="WP_196272157.1">
    <property type="nucleotide sequence ID" value="NZ_JADQDO010000005.1"/>
</dbReference>
<evidence type="ECO:0000313" key="2">
    <source>
        <dbReference type="EMBL" id="MBF9234170.1"/>
    </source>
</evidence>
<keyword evidence="1" id="KW-0732">Signal</keyword>
<dbReference type="EMBL" id="JADQDO010000005">
    <property type="protein sequence ID" value="MBF9234170.1"/>
    <property type="molecule type" value="Genomic_DNA"/>
</dbReference>
<dbReference type="Gene3D" id="3.30.1150.10">
    <property type="match status" value="1"/>
</dbReference>
<sequence>MRCFGLTMLLLMLASAATADAMTNEKRDAFFRLFRDQIVRCYTLPPGARSAEVRVEIRLAPDGSLPQPPKVLGSPADSEAARAALRAIKRCAPFHIPAAFKSSYGEWKRIQMIFGFD</sequence>
<dbReference type="Proteomes" id="UP000599312">
    <property type="component" value="Unassembled WGS sequence"/>
</dbReference>
<name>A0A931FNY6_9HYPH</name>
<dbReference type="AlphaFoldDB" id="A0A931FNY6"/>